<dbReference type="Proteomes" id="UP001596461">
    <property type="component" value="Unassembled WGS sequence"/>
</dbReference>
<keyword evidence="4" id="KW-1185">Reference proteome</keyword>
<evidence type="ECO:0000313" key="3">
    <source>
        <dbReference type="EMBL" id="MFC7068777.1"/>
    </source>
</evidence>
<dbReference type="AlphaFoldDB" id="A0ABD5W677"/>
<reference evidence="3 4" key="1">
    <citation type="journal article" date="2019" name="Int. J. Syst. Evol. Microbiol.">
        <title>The Global Catalogue of Microorganisms (GCM) 10K type strain sequencing project: providing services to taxonomists for standard genome sequencing and annotation.</title>
        <authorList>
            <consortium name="The Broad Institute Genomics Platform"/>
            <consortium name="The Broad Institute Genome Sequencing Center for Infectious Disease"/>
            <person name="Wu L."/>
            <person name="Ma J."/>
        </authorList>
    </citation>
    <scope>NUCLEOTIDE SEQUENCE [LARGE SCALE GENOMIC DNA]</scope>
    <source>
        <strain evidence="3 4">DT31</strain>
    </source>
</reference>
<evidence type="ECO:0000313" key="4">
    <source>
        <dbReference type="Proteomes" id="UP001596461"/>
    </source>
</evidence>
<evidence type="ECO:0000259" key="2">
    <source>
        <dbReference type="Pfam" id="PF00364"/>
    </source>
</evidence>
<dbReference type="CDD" id="cd06849">
    <property type="entry name" value="lipoyl_domain"/>
    <property type="match status" value="1"/>
</dbReference>
<protein>
    <submittedName>
        <fullName evidence="3">Lipoyl domain-containing protein</fullName>
    </submittedName>
</protein>
<keyword evidence="1" id="KW-0450">Lipoyl</keyword>
<proteinExistence type="predicted"/>
<dbReference type="SUPFAM" id="SSF51230">
    <property type="entry name" value="Single hybrid motif"/>
    <property type="match status" value="1"/>
</dbReference>
<organism evidence="3 4">
    <name type="scientific">Halobaculum lipolyticum</name>
    <dbReference type="NCBI Taxonomy" id="3032001"/>
    <lineage>
        <taxon>Archaea</taxon>
        <taxon>Methanobacteriati</taxon>
        <taxon>Methanobacteriota</taxon>
        <taxon>Stenosarchaea group</taxon>
        <taxon>Halobacteria</taxon>
        <taxon>Halobacteriales</taxon>
        <taxon>Haloferacaceae</taxon>
        <taxon>Halobaculum</taxon>
    </lineage>
</organism>
<feature type="domain" description="Lipoyl-binding" evidence="2">
    <location>
        <begin position="24"/>
        <end position="82"/>
    </location>
</feature>
<gene>
    <name evidence="3" type="ORF">ACFQL9_03910</name>
</gene>
<dbReference type="PROSITE" id="PS00189">
    <property type="entry name" value="LIPOYL"/>
    <property type="match status" value="1"/>
</dbReference>
<dbReference type="Pfam" id="PF00364">
    <property type="entry name" value="Biotin_lipoyl"/>
    <property type="match status" value="1"/>
</dbReference>
<dbReference type="EMBL" id="JBHTAH010000002">
    <property type="protein sequence ID" value="MFC7068777.1"/>
    <property type="molecule type" value="Genomic_DNA"/>
</dbReference>
<dbReference type="InterPro" id="IPR003016">
    <property type="entry name" value="2-oxoA_DH_lipoyl-BS"/>
</dbReference>
<accession>A0ABD5W677</accession>
<comment type="caution">
    <text evidence="3">The sequence shown here is derived from an EMBL/GenBank/DDBJ whole genome shotgun (WGS) entry which is preliminary data.</text>
</comment>
<sequence length="90" mass="9675">MSDDDRVPVDSGALWPGETDDDVGLVLNWFVAEGSRVAEGDRIAEFQVEKVDVDVPAPATGVLAEIVRDEDAEFDRGDVLAYVEPAGDRG</sequence>
<evidence type="ECO:0000256" key="1">
    <source>
        <dbReference type="ARBA" id="ARBA00022823"/>
    </source>
</evidence>
<dbReference type="InterPro" id="IPR011053">
    <property type="entry name" value="Single_hybrid_motif"/>
</dbReference>
<dbReference type="Gene3D" id="2.40.50.100">
    <property type="match status" value="1"/>
</dbReference>
<dbReference type="GeneID" id="81127026"/>
<dbReference type="RefSeq" id="WP_284033404.1">
    <property type="nucleotide sequence ID" value="NZ_CP126155.1"/>
</dbReference>
<name>A0ABD5W677_9EURY</name>
<dbReference type="InterPro" id="IPR000089">
    <property type="entry name" value="Biotin_lipoyl"/>
</dbReference>